<keyword evidence="5" id="KW-0206">Cytoskeleton</keyword>
<dbReference type="GO" id="GO:0007019">
    <property type="term" value="P:microtubule depolymerization"/>
    <property type="evidence" value="ECO:0007669"/>
    <property type="project" value="TreeGrafter"/>
</dbReference>
<evidence type="ECO:0000256" key="2">
    <source>
        <dbReference type="ARBA" id="ARBA00022490"/>
    </source>
</evidence>
<dbReference type="Proteomes" id="UP001211907">
    <property type="component" value="Unassembled WGS sequence"/>
</dbReference>
<dbReference type="PRINTS" id="PR00380">
    <property type="entry name" value="KINESINHEAVY"/>
</dbReference>
<dbReference type="PANTHER" id="PTHR47971">
    <property type="entry name" value="KINESIN-RELATED PROTEIN 6"/>
    <property type="match status" value="1"/>
</dbReference>
<protein>
    <recommendedName>
        <fullName evidence="7">Kinesin motor domain-containing protein</fullName>
    </recommendedName>
</protein>
<dbReference type="GO" id="GO:0005524">
    <property type="term" value="F:ATP binding"/>
    <property type="evidence" value="ECO:0007669"/>
    <property type="project" value="UniProtKB-UniRule"/>
</dbReference>
<gene>
    <name evidence="8" type="ORF">HK100_006836</name>
</gene>
<dbReference type="Gene3D" id="3.40.850.10">
    <property type="entry name" value="Kinesin motor domain"/>
    <property type="match status" value="1"/>
</dbReference>
<comment type="similarity">
    <text evidence="6">Belongs to the TRAFAC class myosin-kinesin ATPase superfamily. Kinesin family.</text>
</comment>
<keyword evidence="6" id="KW-0067">ATP-binding</keyword>
<dbReference type="SUPFAM" id="SSF47769">
    <property type="entry name" value="SAM/Pointed domain"/>
    <property type="match status" value="1"/>
</dbReference>
<organism evidence="8 9">
    <name type="scientific">Physocladia obscura</name>
    <dbReference type="NCBI Taxonomy" id="109957"/>
    <lineage>
        <taxon>Eukaryota</taxon>
        <taxon>Fungi</taxon>
        <taxon>Fungi incertae sedis</taxon>
        <taxon>Chytridiomycota</taxon>
        <taxon>Chytridiomycota incertae sedis</taxon>
        <taxon>Chytridiomycetes</taxon>
        <taxon>Chytridiales</taxon>
        <taxon>Chytriomycetaceae</taxon>
        <taxon>Physocladia</taxon>
    </lineage>
</organism>
<keyword evidence="6" id="KW-0547">Nucleotide-binding</keyword>
<evidence type="ECO:0000313" key="8">
    <source>
        <dbReference type="EMBL" id="KAJ3092820.1"/>
    </source>
</evidence>
<keyword evidence="9" id="KW-1185">Reference proteome</keyword>
<evidence type="ECO:0000256" key="3">
    <source>
        <dbReference type="ARBA" id="ARBA00022701"/>
    </source>
</evidence>
<dbReference type="SUPFAM" id="SSF52540">
    <property type="entry name" value="P-loop containing nucleoside triphosphate hydrolases"/>
    <property type="match status" value="1"/>
</dbReference>
<evidence type="ECO:0000313" key="9">
    <source>
        <dbReference type="Proteomes" id="UP001211907"/>
    </source>
</evidence>
<keyword evidence="3" id="KW-0493">Microtubule</keyword>
<dbReference type="GO" id="GO:0003777">
    <property type="term" value="F:microtubule motor activity"/>
    <property type="evidence" value="ECO:0007669"/>
    <property type="project" value="InterPro"/>
</dbReference>
<comment type="subcellular location">
    <subcellularLocation>
        <location evidence="1">Cytoplasm</location>
        <location evidence="1">Cytoskeleton</location>
    </subcellularLocation>
</comment>
<dbReference type="InterPro" id="IPR001752">
    <property type="entry name" value="Kinesin_motor_dom"/>
</dbReference>
<evidence type="ECO:0000256" key="4">
    <source>
        <dbReference type="ARBA" id="ARBA00023175"/>
    </source>
</evidence>
<name>A0AAD5SS56_9FUNG</name>
<evidence type="ECO:0000256" key="1">
    <source>
        <dbReference type="ARBA" id="ARBA00004245"/>
    </source>
</evidence>
<evidence type="ECO:0000256" key="5">
    <source>
        <dbReference type="ARBA" id="ARBA00023212"/>
    </source>
</evidence>
<feature type="domain" description="Kinesin motor" evidence="7">
    <location>
        <begin position="54"/>
        <end position="399"/>
    </location>
</feature>
<reference evidence="8" key="1">
    <citation type="submission" date="2020-05" db="EMBL/GenBank/DDBJ databases">
        <title>Phylogenomic resolution of chytrid fungi.</title>
        <authorList>
            <person name="Stajich J.E."/>
            <person name="Amses K."/>
            <person name="Simmons R."/>
            <person name="Seto K."/>
            <person name="Myers J."/>
            <person name="Bonds A."/>
            <person name="Quandt C.A."/>
            <person name="Barry K."/>
            <person name="Liu P."/>
            <person name="Grigoriev I."/>
            <person name="Longcore J.E."/>
            <person name="James T.Y."/>
        </authorList>
    </citation>
    <scope>NUCLEOTIDE SEQUENCE</scope>
    <source>
        <strain evidence="8">JEL0513</strain>
    </source>
</reference>
<dbReference type="PANTHER" id="PTHR47971:SF8">
    <property type="entry name" value="KINESIN-LIKE PROTEIN"/>
    <property type="match status" value="1"/>
</dbReference>
<dbReference type="InterPro" id="IPR036961">
    <property type="entry name" value="Kinesin_motor_dom_sf"/>
</dbReference>
<feature type="binding site" evidence="6">
    <location>
        <begin position="149"/>
        <end position="156"/>
    </location>
    <ligand>
        <name>ATP</name>
        <dbReference type="ChEBI" id="CHEBI:30616"/>
    </ligand>
</feature>
<evidence type="ECO:0000259" key="7">
    <source>
        <dbReference type="PROSITE" id="PS50067"/>
    </source>
</evidence>
<dbReference type="GO" id="GO:0007018">
    <property type="term" value="P:microtubule-based movement"/>
    <property type="evidence" value="ECO:0007669"/>
    <property type="project" value="InterPro"/>
</dbReference>
<proteinExistence type="inferred from homology"/>
<keyword evidence="2" id="KW-0963">Cytoplasm</keyword>
<dbReference type="EMBL" id="JADGJH010003192">
    <property type="protein sequence ID" value="KAJ3092820.1"/>
    <property type="molecule type" value="Genomic_DNA"/>
</dbReference>
<evidence type="ECO:0000256" key="6">
    <source>
        <dbReference type="PROSITE-ProRule" id="PRU00283"/>
    </source>
</evidence>
<dbReference type="GO" id="GO:0005874">
    <property type="term" value="C:microtubule"/>
    <property type="evidence" value="ECO:0007669"/>
    <property type="project" value="UniProtKB-KW"/>
</dbReference>
<dbReference type="SMART" id="SM00129">
    <property type="entry name" value="KISc"/>
    <property type="match status" value="1"/>
</dbReference>
<sequence length="621" mass="70271">MAQQHDLSWFEDKALSQREFIEKEMAKFTRTIMKESPETSPQEVEANVEDDDRDVVICVRARPVLPAELERGIFPAILTTDGGVTTEAKVYVHSLEYKLNGLPKVTTKDFGVDYAFDETASNDQVYNKTAKKLIPIALGGGVGSLFASGQTGSGKTHTMTAIENLIARDLFQSAQEYRQNQNGIPADQVSDSADFEFRVCFFEILGNKCYDLLEYPNEVTIMEDVLGQIQVNGVHEEQVHNPDQLMKIIARGAEHRKTAATYKNDTSSRSHAVCRIRIKNLRQLEAEEGLLYLLDLAGSESAADSKHHDKERAKEKLDINKSLATLKDCIRNRALAVLSTKHVHVPYRNSRLTLLLKTAFELSSTRACRTVVIATLNPSVLDTGHSLNTLRYISPLKVEIPVTSESTSPEDPTSWSNTKLKEWVNEHSEVINAEILCPTESGKQLLKLPESTFIDRCVKCGPTVTPKIAKAFYNKFWRLVVDARTKIRQDKDLAILRNIAERRRDGQEHLKSVQNDPEAKKRMEKERERHQEWLKRMVDEDPEKLAQWVESQRIAAEIEATAGDGMSPEEYSLWLETNKEVAEYRQARLKEIDEWIDKALEGRDDISVGGRAIFAALRSMK</sequence>
<comment type="caution">
    <text evidence="8">The sequence shown here is derived from an EMBL/GenBank/DDBJ whole genome shotgun (WGS) entry which is preliminary data.</text>
</comment>
<dbReference type="InterPro" id="IPR027417">
    <property type="entry name" value="P-loop_NTPase"/>
</dbReference>
<dbReference type="Pfam" id="PF00225">
    <property type="entry name" value="Kinesin"/>
    <property type="match status" value="1"/>
</dbReference>
<dbReference type="GO" id="GO:0008017">
    <property type="term" value="F:microtubule binding"/>
    <property type="evidence" value="ECO:0007669"/>
    <property type="project" value="InterPro"/>
</dbReference>
<dbReference type="InterPro" id="IPR013761">
    <property type="entry name" value="SAM/pointed_sf"/>
</dbReference>
<dbReference type="PROSITE" id="PS50067">
    <property type="entry name" value="KINESIN_MOTOR_2"/>
    <property type="match status" value="1"/>
</dbReference>
<dbReference type="AlphaFoldDB" id="A0AAD5SS56"/>
<accession>A0AAD5SS56</accession>
<keyword evidence="4 6" id="KW-0505">Motor protein</keyword>
<dbReference type="InterPro" id="IPR027640">
    <property type="entry name" value="Kinesin-like_fam"/>
</dbReference>